<gene>
    <name evidence="9 13" type="primary">bioF</name>
    <name evidence="13" type="ORF">AUN14_02085</name>
    <name evidence="12" type="ORF">FZI19_05485</name>
</gene>
<feature type="binding site" evidence="9">
    <location>
        <position position="350"/>
    </location>
    <ligand>
        <name>substrate</name>
    </ligand>
</feature>
<dbReference type="Proteomes" id="UP000244378">
    <property type="component" value="Unassembled WGS sequence"/>
</dbReference>
<evidence type="ECO:0000256" key="9">
    <source>
        <dbReference type="HAMAP-Rule" id="MF_01693"/>
    </source>
</evidence>
<keyword evidence="15" id="KW-1185">Reference proteome</keyword>
<accession>A0A2T7AZJ9</accession>
<evidence type="ECO:0000259" key="11">
    <source>
        <dbReference type="Pfam" id="PF00155"/>
    </source>
</evidence>
<comment type="pathway">
    <text evidence="2 9">Cofactor biosynthesis; biotin biosynthesis.</text>
</comment>
<dbReference type="Gene3D" id="3.90.1150.10">
    <property type="entry name" value="Aspartate Aminotransferase, domain 1"/>
    <property type="match status" value="1"/>
</dbReference>
<dbReference type="InterPro" id="IPR022834">
    <property type="entry name" value="AONS_Proteobacteria"/>
</dbReference>
<dbReference type="InterPro" id="IPR050087">
    <property type="entry name" value="AON_synthase_class-II"/>
</dbReference>
<evidence type="ECO:0000256" key="4">
    <source>
        <dbReference type="ARBA" id="ARBA00011738"/>
    </source>
</evidence>
<keyword evidence="5 9" id="KW-0808">Transferase</keyword>
<comment type="catalytic activity">
    <reaction evidence="8 9">
        <text>6-carboxyhexanoyl-[ACP] + L-alanine + H(+) = (8S)-8-amino-7-oxononanoate + holo-[ACP] + CO2</text>
        <dbReference type="Rhea" id="RHEA:42288"/>
        <dbReference type="Rhea" id="RHEA-COMP:9685"/>
        <dbReference type="Rhea" id="RHEA-COMP:9955"/>
        <dbReference type="ChEBI" id="CHEBI:15378"/>
        <dbReference type="ChEBI" id="CHEBI:16526"/>
        <dbReference type="ChEBI" id="CHEBI:57972"/>
        <dbReference type="ChEBI" id="CHEBI:64479"/>
        <dbReference type="ChEBI" id="CHEBI:78846"/>
        <dbReference type="ChEBI" id="CHEBI:149468"/>
        <dbReference type="EC" id="2.3.1.47"/>
    </reaction>
</comment>
<keyword evidence="6 9" id="KW-0093">Biotin biosynthesis</keyword>
<evidence type="ECO:0000313" key="13">
    <source>
        <dbReference type="EMBL" id="PUX18132.1"/>
    </source>
</evidence>
<dbReference type="InterPro" id="IPR015422">
    <property type="entry name" value="PyrdxlP-dep_Trfase_small"/>
</dbReference>
<dbReference type="GO" id="GO:0008710">
    <property type="term" value="F:8-amino-7-oxononanoate synthase activity"/>
    <property type="evidence" value="ECO:0007669"/>
    <property type="project" value="UniProtKB-UniRule"/>
</dbReference>
<dbReference type="AlphaFoldDB" id="A0A2T7AZJ9"/>
<evidence type="ECO:0000256" key="2">
    <source>
        <dbReference type="ARBA" id="ARBA00004746"/>
    </source>
</evidence>
<feature type="binding site" evidence="9">
    <location>
        <position position="233"/>
    </location>
    <ligand>
        <name>pyridoxal 5'-phosphate</name>
        <dbReference type="ChEBI" id="CHEBI:597326"/>
    </ligand>
</feature>
<feature type="binding site" evidence="9">
    <location>
        <position position="21"/>
    </location>
    <ligand>
        <name>substrate</name>
    </ligand>
</feature>
<dbReference type="PANTHER" id="PTHR13693">
    <property type="entry name" value="CLASS II AMINOTRANSFERASE/8-AMINO-7-OXONONANOATE SYNTHASE"/>
    <property type="match status" value="1"/>
</dbReference>
<dbReference type="Pfam" id="PF00155">
    <property type="entry name" value="Aminotran_1_2"/>
    <property type="match status" value="1"/>
</dbReference>
<name>A0A2T7AZJ9_9ENTR</name>
<evidence type="ECO:0000256" key="5">
    <source>
        <dbReference type="ARBA" id="ARBA00022679"/>
    </source>
</evidence>
<dbReference type="SUPFAM" id="SSF53383">
    <property type="entry name" value="PLP-dependent transferases"/>
    <property type="match status" value="1"/>
</dbReference>
<dbReference type="OrthoDB" id="9807157at2"/>
<feature type="modified residue" description="N6-(pyridoxal phosphate)lysine" evidence="9 10">
    <location>
        <position position="236"/>
    </location>
</feature>
<dbReference type="PROSITE" id="PS00599">
    <property type="entry name" value="AA_TRANSFER_CLASS_2"/>
    <property type="match status" value="1"/>
</dbReference>
<dbReference type="CDD" id="cd06454">
    <property type="entry name" value="KBL_like"/>
    <property type="match status" value="1"/>
</dbReference>
<feature type="binding site" evidence="9">
    <location>
        <begin position="108"/>
        <end position="109"/>
    </location>
    <ligand>
        <name>pyridoxal 5'-phosphate</name>
        <dbReference type="ChEBI" id="CHEBI:597326"/>
    </ligand>
</feature>
<reference evidence="13 14" key="1">
    <citation type="submission" date="2016-12" db="EMBL/GenBank/DDBJ databases">
        <title>Analysis of the Molecular Diversity Among Cronobacter Species Isolated from Filth Flies Using a Pan Genomic DNA Microarray.</title>
        <authorList>
            <person name="Pava-Ripoll M."/>
            <person name="Tall B."/>
            <person name="Farber J."/>
            <person name="Fanning S."/>
            <person name="Lehner A."/>
            <person name="Stephan R."/>
            <person name="Pagotto F."/>
            <person name="Iverson C."/>
            <person name="Ziobro G."/>
            <person name="Miller A."/>
            <person name="Pearson R."/>
            <person name="Yan Q."/>
            <person name="Kim M."/>
            <person name="Jeong S."/>
            <person name="Park J."/>
            <person name="Jun S."/>
            <person name="Choi H."/>
            <person name="Chung T."/>
            <person name="Yoo Y."/>
            <person name="Park E."/>
            <person name="Hwang S."/>
            <person name="Lee B."/>
            <person name="Sathyamoorthy V."/>
            <person name="Carter L."/>
            <person name="Mammel M."/>
            <person name="Jackson S."/>
            <person name="Kothary M."/>
            <person name="Patel I."/>
            <person name="Grim C."/>
            <person name="Gopinath G."/>
            <person name="Gangiredla J."/>
            <person name="Chase H."/>
        </authorList>
    </citation>
    <scope>NUCLEOTIDE SEQUENCE [LARGE SCALE GENOMIC DNA]</scope>
    <source>
        <strain evidence="13 14">MOD1-Md1s</strain>
    </source>
</reference>
<evidence type="ECO:0000256" key="10">
    <source>
        <dbReference type="PIRSR" id="PIRSR604723-51"/>
    </source>
</evidence>
<dbReference type="Proteomes" id="UP000469927">
    <property type="component" value="Unassembled WGS sequence"/>
</dbReference>
<comment type="subunit">
    <text evidence="4 9">Homodimer.</text>
</comment>
<dbReference type="RefSeq" id="WP_075192254.1">
    <property type="nucleotide sequence ID" value="NZ_CP187979.1"/>
</dbReference>
<feature type="domain" description="Aminotransferase class I/classII large" evidence="11">
    <location>
        <begin position="43"/>
        <end position="378"/>
    </location>
</feature>
<dbReference type="InterPro" id="IPR001917">
    <property type="entry name" value="Aminotrans_II_pyridoxalP_BS"/>
</dbReference>
<dbReference type="Gene3D" id="3.40.640.10">
    <property type="entry name" value="Type I PLP-dependent aspartate aminotransferase-like (Major domain)"/>
    <property type="match status" value="1"/>
</dbReference>
<comment type="cofactor">
    <cofactor evidence="1 9 10">
        <name>pyridoxal 5'-phosphate</name>
        <dbReference type="ChEBI" id="CHEBI:597326"/>
    </cofactor>
</comment>
<dbReference type="InterPro" id="IPR015424">
    <property type="entry name" value="PyrdxlP-dep_Trfase"/>
</dbReference>
<dbReference type="HAMAP" id="MF_01693">
    <property type="entry name" value="BioF_aminotrans_2"/>
    <property type="match status" value="1"/>
</dbReference>
<dbReference type="GO" id="GO:0009102">
    <property type="term" value="P:biotin biosynthetic process"/>
    <property type="evidence" value="ECO:0007669"/>
    <property type="project" value="UniProtKB-UniRule"/>
</dbReference>
<evidence type="ECO:0000313" key="14">
    <source>
        <dbReference type="Proteomes" id="UP000244378"/>
    </source>
</evidence>
<dbReference type="NCBIfam" id="TIGR00858">
    <property type="entry name" value="bioF"/>
    <property type="match status" value="1"/>
</dbReference>
<organism evidence="13 14">
    <name type="scientific">Cronobacter muytjensii</name>
    <dbReference type="NCBI Taxonomy" id="413501"/>
    <lineage>
        <taxon>Bacteria</taxon>
        <taxon>Pseudomonadati</taxon>
        <taxon>Pseudomonadota</taxon>
        <taxon>Gammaproteobacteria</taxon>
        <taxon>Enterobacterales</taxon>
        <taxon>Enterobacteriaceae</taxon>
        <taxon>Cronobacter</taxon>
    </lineage>
</organism>
<evidence type="ECO:0000256" key="8">
    <source>
        <dbReference type="ARBA" id="ARBA00047715"/>
    </source>
</evidence>
<keyword evidence="7 9" id="KW-0663">Pyridoxal phosphate</keyword>
<proteinExistence type="inferred from homology"/>
<evidence type="ECO:0000256" key="3">
    <source>
        <dbReference type="ARBA" id="ARBA00010008"/>
    </source>
</evidence>
<reference evidence="12 15" key="2">
    <citation type="submission" date="2019-08" db="EMBL/GenBank/DDBJ databases">
        <title>Prevalence, distribution, and phylogeny of type two toxin-antitoxin genes possessed by Cronobacter species where C. sakazakii homologs follow sequence type lineages.</title>
        <authorList>
            <person name="Finkelstein S."/>
            <person name="Negrete F."/>
            <person name="Jang H."/>
            <person name="Gopinath G.R."/>
            <person name="Tall B.D."/>
        </authorList>
    </citation>
    <scope>NUCLEOTIDE SEQUENCE [LARGE SCALE GENOMIC DNA]</scope>
    <source>
        <strain evidence="12 15">MOD1_GK1257</strain>
    </source>
</reference>
<keyword evidence="12" id="KW-0012">Acyltransferase</keyword>
<feature type="binding site" evidence="9">
    <location>
        <position position="133"/>
    </location>
    <ligand>
        <name>substrate</name>
    </ligand>
</feature>
<dbReference type="InterPro" id="IPR004839">
    <property type="entry name" value="Aminotransferase_I/II_large"/>
</dbReference>
<evidence type="ECO:0000256" key="1">
    <source>
        <dbReference type="ARBA" id="ARBA00001933"/>
    </source>
</evidence>
<dbReference type="EC" id="2.3.1.47" evidence="9"/>
<feature type="binding site" evidence="9">
    <location>
        <position position="179"/>
    </location>
    <ligand>
        <name>pyridoxal 5'-phosphate</name>
        <dbReference type="ChEBI" id="CHEBI:597326"/>
    </ligand>
</feature>
<dbReference type="GO" id="GO:0030170">
    <property type="term" value="F:pyridoxal phosphate binding"/>
    <property type="evidence" value="ECO:0007669"/>
    <property type="project" value="UniProtKB-UniRule"/>
</dbReference>
<dbReference type="InterPro" id="IPR004723">
    <property type="entry name" value="AONS_Archaea/Proteobacteria"/>
</dbReference>
<comment type="similarity">
    <text evidence="3 9">Belongs to the class-II pyridoxal-phosphate-dependent aminotransferase family. BioF subfamily.</text>
</comment>
<dbReference type="UniPathway" id="UPA00078"/>
<protein>
    <recommendedName>
        <fullName evidence="9">8-amino-7-oxononanoate synthase</fullName>
        <shortName evidence="9">AONS</shortName>
        <ecNumber evidence="9">2.3.1.47</ecNumber>
    </recommendedName>
    <alternativeName>
        <fullName evidence="9">7-keto-8-amino-pelargonic acid synthase</fullName>
        <shortName evidence="9">7-KAP synthase</shortName>
        <shortName evidence="9">KAPA synthase</shortName>
    </alternativeName>
    <alternativeName>
        <fullName evidence="9">8-amino-7-ketopelargonate synthase</fullName>
    </alternativeName>
</protein>
<evidence type="ECO:0000256" key="7">
    <source>
        <dbReference type="ARBA" id="ARBA00022898"/>
    </source>
</evidence>
<comment type="caution">
    <text evidence="13">The sequence shown here is derived from an EMBL/GenBank/DDBJ whole genome shotgun (WGS) entry which is preliminary data.</text>
</comment>
<feature type="binding site" evidence="9">
    <location>
        <position position="207"/>
    </location>
    <ligand>
        <name>pyridoxal 5'-phosphate</name>
        <dbReference type="ChEBI" id="CHEBI:597326"/>
    </ligand>
</feature>
<evidence type="ECO:0000256" key="6">
    <source>
        <dbReference type="ARBA" id="ARBA00022756"/>
    </source>
</evidence>
<dbReference type="EMBL" id="WAGD01000012">
    <property type="protein sequence ID" value="KAB0883920.1"/>
    <property type="molecule type" value="Genomic_DNA"/>
</dbReference>
<sequence>MTWQARIDAALASREASHSLRRRVVCDPAPGGALVHQGIRYRNFSGNDYLGLSQHPALVAAWRQGAEKYGVGSGASGHVSGYSGAHQALENALAQWLGYDRALLFISGFAANQAVVAALMQPQDRLFADRLSHASLLEAASHSPATLRRFAHNSPQALAALLDKPGAGLTLAFTEGVFSMDGDLAPLAEFAGLTQDAQTLLMVDDAHGIGVLGREGRGSCDVAGVKPDLLLVTFGKAFGLSGAALLCSEPMADYLLQTARHLIYSTAMPAAQAQTLNAALTLIREGDDRRARLARHIARFRAGAAQLPLTLAGSQTAIQPLIVGENGAALALAAQLRERGCWVTAIRPPTVPAGTARLRLTLSAAHQDDDIDALLEALYDGCR</sequence>
<dbReference type="InterPro" id="IPR015421">
    <property type="entry name" value="PyrdxlP-dep_Trfase_major"/>
</dbReference>
<dbReference type="PANTHER" id="PTHR13693:SF100">
    <property type="entry name" value="8-AMINO-7-OXONONANOATE SYNTHASE"/>
    <property type="match status" value="1"/>
</dbReference>
<comment type="function">
    <text evidence="9">Catalyzes the decarboxylative condensation of pimeloyl-[acyl-carrier protein] and L-alanine to produce 8-amino-7-oxononanoate (AON), [acyl-carrier protein], and carbon dioxide.</text>
</comment>
<dbReference type="EMBL" id="MSAE01000002">
    <property type="protein sequence ID" value="PUX18132.1"/>
    <property type="molecule type" value="Genomic_DNA"/>
</dbReference>
<evidence type="ECO:0000313" key="15">
    <source>
        <dbReference type="Proteomes" id="UP000469927"/>
    </source>
</evidence>
<evidence type="ECO:0000313" key="12">
    <source>
        <dbReference type="EMBL" id="KAB0883920.1"/>
    </source>
</evidence>